<comment type="similarity">
    <text evidence="1">Belongs to the peptidase M17 family.</text>
</comment>
<proteinExistence type="inferred from homology"/>
<dbReference type="Gene3D" id="3.40.630.10">
    <property type="entry name" value="Zn peptidases"/>
    <property type="match status" value="1"/>
</dbReference>
<dbReference type="OrthoDB" id="412814at2759"/>
<accession>A0A5M3N7L2</accession>
<dbReference type="Proteomes" id="UP000053558">
    <property type="component" value="Unassembled WGS sequence"/>
</dbReference>
<dbReference type="PANTHER" id="PTHR11963:SF23">
    <property type="entry name" value="CYTOSOL AMINOPEPTIDASE"/>
    <property type="match status" value="1"/>
</dbReference>
<evidence type="ECO:0000313" key="7">
    <source>
        <dbReference type="Proteomes" id="UP000053558"/>
    </source>
</evidence>
<evidence type="ECO:0000256" key="2">
    <source>
        <dbReference type="ARBA" id="ARBA00022438"/>
    </source>
</evidence>
<feature type="domain" description="Cytosol aminopeptidase" evidence="5">
    <location>
        <begin position="5"/>
        <end position="70"/>
    </location>
</feature>
<dbReference type="GO" id="GO:0070006">
    <property type="term" value="F:metalloaminopeptidase activity"/>
    <property type="evidence" value="ECO:0007669"/>
    <property type="project" value="InterPro"/>
</dbReference>
<dbReference type="GeneID" id="19202598"/>
<dbReference type="PANTHER" id="PTHR11963">
    <property type="entry name" value="LEUCINE AMINOPEPTIDASE-RELATED"/>
    <property type="match status" value="1"/>
</dbReference>
<name>A0A5M3N7L2_CONPW</name>
<keyword evidence="4" id="KW-0378">Hydrolase</keyword>
<dbReference type="SUPFAM" id="SSF53187">
    <property type="entry name" value="Zn-dependent exopeptidases"/>
    <property type="match status" value="1"/>
</dbReference>
<dbReference type="InterPro" id="IPR011356">
    <property type="entry name" value="Leucine_aapep/pepB"/>
</dbReference>
<dbReference type="GO" id="GO:0006508">
    <property type="term" value="P:proteolysis"/>
    <property type="evidence" value="ECO:0007669"/>
    <property type="project" value="UniProtKB-KW"/>
</dbReference>
<evidence type="ECO:0000256" key="1">
    <source>
        <dbReference type="ARBA" id="ARBA00009528"/>
    </source>
</evidence>
<evidence type="ECO:0000313" key="6">
    <source>
        <dbReference type="EMBL" id="EIW87423.1"/>
    </source>
</evidence>
<gene>
    <name evidence="6" type="ORF">CONPUDRAFT_149453</name>
</gene>
<dbReference type="Pfam" id="PF00883">
    <property type="entry name" value="Peptidase_M17"/>
    <property type="match status" value="1"/>
</dbReference>
<evidence type="ECO:0000259" key="5">
    <source>
        <dbReference type="Pfam" id="PF00883"/>
    </source>
</evidence>
<reference evidence="7" key="1">
    <citation type="journal article" date="2012" name="Science">
        <title>The Paleozoic origin of enzymatic lignin decomposition reconstructed from 31 fungal genomes.</title>
        <authorList>
            <person name="Floudas D."/>
            <person name="Binder M."/>
            <person name="Riley R."/>
            <person name="Barry K."/>
            <person name="Blanchette R.A."/>
            <person name="Henrissat B."/>
            <person name="Martinez A.T."/>
            <person name="Otillar R."/>
            <person name="Spatafora J.W."/>
            <person name="Yadav J.S."/>
            <person name="Aerts A."/>
            <person name="Benoit I."/>
            <person name="Boyd A."/>
            <person name="Carlson A."/>
            <person name="Copeland A."/>
            <person name="Coutinho P.M."/>
            <person name="de Vries R.P."/>
            <person name="Ferreira P."/>
            <person name="Findley K."/>
            <person name="Foster B."/>
            <person name="Gaskell J."/>
            <person name="Glotzer D."/>
            <person name="Gorecki P."/>
            <person name="Heitman J."/>
            <person name="Hesse C."/>
            <person name="Hori C."/>
            <person name="Igarashi K."/>
            <person name="Jurgens J.A."/>
            <person name="Kallen N."/>
            <person name="Kersten P."/>
            <person name="Kohler A."/>
            <person name="Kuees U."/>
            <person name="Kumar T.K.A."/>
            <person name="Kuo A."/>
            <person name="LaButti K."/>
            <person name="Larrondo L.F."/>
            <person name="Lindquist E."/>
            <person name="Ling A."/>
            <person name="Lombard V."/>
            <person name="Lucas S."/>
            <person name="Lundell T."/>
            <person name="Martin R."/>
            <person name="McLaughlin D.J."/>
            <person name="Morgenstern I."/>
            <person name="Morin E."/>
            <person name="Murat C."/>
            <person name="Nagy L.G."/>
            <person name="Nolan M."/>
            <person name="Ohm R.A."/>
            <person name="Patyshakuliyeva A."/>
            <person name="Rokas A."/>
            <person name="Ruiz-Duenas F.J."/>
            <person name="Sabat G."/>
            <person name="Salamov A."/>
            <person name="Samejima M."/>
            <person name="Schmutz J."/>
            <person name="Slot J.C."/>
            <person name="St John F."/>
            <person name="Stenlid J."/>
            <person name="Sun H."/>
            <person name="Sun S."/>
            <person name="Syed K."/>
            <person name="Tsang A."/>
            <person name="Wiebenga A."/>
            <person name="Young D."/>
            <person name="Pisabarro A."/>
            <person name="Eastwood D.C."/>
            <person name="Martin F."/>
            <person name="Cullen D."/>
            <person name="Grigoriev I.V."/>
            <person name="Hibbett D.S."/>
        </authorList>
    </citation>
    <scope>NUCLEOTIDE SEQUENCE [LARGE SCALE GENOMIC DNA]</scope>
    <source>
        <strain evidence="7">RWD-64-598 SS2</strain>
    </source>
</reference>
<dbReference type="RefSeq" id="XP_007763915.1">
    <property type="nucleotide sequence ID" value="XM_007765725.1"/>
</dbReference>
<dbReference type="InterPro" id="IPR000819">
    <property type="entry name" value="Peptidase_M17_C"/>
</dbReference>
<dbReference type="GO" id="GO:0005737">
    <property type="term" value="C:cytoplasm"/>
    <property type="evidence" value="ECO:0007669"/>
    <property type="project" value="InterPro"/>
</dbReference>
<evidence type="ECO:0000256" key="3">
    <source>
        <dbReference type="ARBA" id="ARBA00022670"/>
    </source>
</evidence>
<dbReference type="GO" id="GO:0030145">
    <property type="term" value="F:manganese ion binding"/>
    <property type="evidence" value="ECO:0007669"/>
    <property type="project" value="InterPro"/>
</dbReference>
<organism evidence="6 7">
    <name type="scientific">Coniophora puteana (strain RWD-64-598)</name>
    <name type="common">Brown rot fungus</name>
    <dbReference type="NCBI Taxonomy" id="741705"/>
    <lineage>
        <taxon>Eukaryota</taxon>
        <taxon>Fungi</taxon>
        <taxon>Dikarya</taxon>
        <taxon>Basidiomycota</taxon>
        <taxon>Agaricomycotina</taxon>
        <taxon>Agaricomycetes</taxon>
        <taxon>Agaricomycetidae</taxon>
        <taxon>Boletales</taxon>
        <taxon>Coniophorineae</taxon>
        <taxon>Coniophoraceae</taxon>
        <taxon>Coniophora</taxon>
    </lineage>
</organism>
<protein>
    <recommendedName>
        <fullName evidence="5">Cytosol aminopeptidase domain-containing protein</fullName>
    </recommendedName>
</protein>
<sequence>MVRCNMTQYGGKPAGACTAALFLKSHVKGIEGDEPSVRWAHIDIAGTMEFTRTHPYQEKGMTGRPVRALVEWIDLAEIHVLQLTNLSQVPRTFVQ</sequence>
<comment type="caution">
    <text evidence="6">The sequence shown here is derived from an EMBL/GenBank/DDBJ whole genome shotgun (WGS) entry which is preliminary data.</text>
</comment>
<dbReference type="KEGG" id="cput:CONPUDRAFT_149453"/>
<evidence type="ECO:0000256" key="4">
    <source>
        <dbReference type="ARBA" id="ARBA00022801"/>
    </source>
</evidence>
<dbReference type="EMBL" id="JH711573">
    <property type="protein sequence ID" value="EIW87423.1"/>
    <property type="molecule type" value="Genomic_DNA"/>
</dbReference>
<keyword evidence="7" id="KW-1185">Reference proteome</keyword>
<keyword evidence="2" id="KW-0031">Aminopeptidase</keyword>
<keyword evidence="3" id="KW-0645">Protease</keyword>
<dbReference type="AlphaFoldDB" id="A0A5M3N7L2"/>